<dbReference type="Proteomes" id="UP000887222">
    <property type="component" value="Unassembled WGS sequence"/>
</dbReference>
<dbReference type="InterPro" id="IPR023724">
    <property type="entry name" value="Glucan_biosyn_MdoD"/>
</dbReference>
<name>A0ABQ4Q378_9BURK</name>
<dbReference type="RefSeq" id="WP_220807763.1">
    <property type="nucleotide sequence ID" value="NZ_BPMK01000006.1"/>
</dbReference>
<dbReference type="HAMAP" id="MF_01068">
    <property type="entry name" value="MdoD_OpgD"/>
    <property type="match status" value="1"/>
</dbReference>
<keyword evidence="10" id="KW-1185">Reference proteome</keyword>
<evidence type="ECO:0000259" key="8">
    <source>
        <dbReference type="Pfam" id="PF04349"/>
    </source>
</evidence>
<evidence type="ECO:0000256" key="7">
    <source>
        <dbReference type="HAMAP-Rule" id="MF_01068"/>
    </source>
</evidence>
<keyword evidence="5 7" id="KW-0732">Signal</keyword>
<comment type="function">
    <text evidence="1 7">Probably involved in the control of the structural glucose backbone of osmoregulated periplasmic glucans (OPGs).</text>
</comment>
<dbReference type="InterPro" id="IPR013783">
    <property type="entry name" value="Ig-like_fold"/>
</dbReference>
<organism evidence="9 10">
    <name type="scientific">Noviherbaspirillum aridicola</name>
    <dbReference type="NCBI Taxonomy" id="2849687"/>
    <lineage>
        <taxon>Bacteria</taxon>
        <taxon>Pseudomonadati</taxon>
        <taxon>Pseudomonadota</taxon>
        <taxon>Betaproteobacteria</taxon>
        <taxon>Burkholderiales</taxon>
        <taxon>Oxalobacteraceae</taxon>
        <taxon>Noviherbaspirillum</taxon>
    </lineage>
</organism>
<sequence>MQRRDVLRGLAALAATGLPIQPLFAASRSRQTKFVGDARPFDYAWLKGEARQLAASEYQAVPARLPAEVEKLDWDQYQAIQYRADHALWAEEDSRFEARFFHLGLFFKTPVQIHEIVDGRAREIAYDPGMFNYGKSGLNAGKLPKDLGFAGFRLNFHTDLTRDIAAFLGASYFRAVGSDWQYGLSARGLAVDCGMDRPEEFPNFTKFWLERPRPDSSRMVVYALLDSPSVAGAYRFEIEPGATLTMDVDAALYPRKSIERLGVAPLTSMFQFGENDRQIAAANDWRPEIHDSDGLSLWRGNGEWVWRPLTNPSQLRFNAYQDEAPRGFGLLQRDRDFSHYQDDGVFYDRRPSLWIEPKSNWGKGSVQLVEIPTMDETFDNIVAFWNPEKKPQAGEELLYAYRMHWGRHMPAQPPLATVFATRTGVGGVVGQPRKYFSWRFVVDFVGDNLQLLGKNAKVTPVISASRGEIELASARPLDAVRGYRLMFDLRPTDSHTTPIDLRAYIASGGAPLSETWLYQWTPVSPDRMPPIAA</sequence>
<dbReference type="PIRSF" id="PIRSF006281">
    <property type="entry name" value="MdoG"/>
    <property type="match status" value="1"/>
</dbReference>
<proteinExistence type="inferred from homology"/>
<dbReference type="Gene3D" id="2.70.98.10">
    <property type="match status" value="1"/>
</dbReference>
<evidence type="ECO:0000256" key="5">
    <source>
        <dbReference type="ARBA" id="ARBA00022729"/>
    </source>
</evidence>
<dbReference type="PANTHER" id="PTHR30504">
    <property type="entry name" value="GLUCANS BIOSYNTHESIS PROTEIN"/>
    <property type="match status" value="1"/>
</dbReference>
<feature type="domain" description="Glucan biosynthesis periplasmic MdoG C-terminal" evidence="8">
    <location>
        <begin position="41"/>
        <end position="520"/>
    </location>
</feature>
<evidence type="ECO:0000313" key="10">
    <source>
        <dbReference type="Proteomes" id="UP000887222"/>
    </source>
</evidence>
<dbReference type="EMBL" id="BPMK01000006">
    <property type="protein sequence ID" value="GIZ51599.1"/>
    <property type="molecule type" value="Genomic_DNA"/>
</dbReference>
<evidence type="ECO:0000313" key="9">
    <source>
        <dbReference type="EMBL" id="GIZ51599.1"/>
    </source>
</evidence>
<dbReference type="Gene3D" id="2.60.40.10">
    <property type="entry name" value="Immunoglobulins"/>
    <property type="match status" value="1"/>
</dbReference>
<evidence type="ECO:0000256" key="4">
    <source>
        <dbReference type="ARBA" id="ARBA00009284"/>
    </source>
</evidence>
<evidence type="ECO:0000256" key="2">
    <source>
        <dbReference type="ARBA" id="ARBA00004418"/>
    </source>
</evidence>
<dbReference type="Pfam" id="PF04349">
    <property type="entry name" value="MdoG"/>
    <property type="match status" value="1"/>
</dbReference>
<accession>A0ABQ4Q378</accession>
<dbReference type="SUPFAM" id="SSF74650">
    <property type="entry name" value="Galactose mutarotase-like"/>
    <property type="match status" value="1"/>
</dbReference>
<dbReference type="InterPro" id="IPR011013">
    <property type="entry name" value="Gal_mutarotase_sf_dom"/>
</dbReference>
<dbReference type="InterPro" id="IPR014718">
    <property type="entry name" value="GH-type_carb-bd"/>
</dbReference>
<comment type="pathway">
    <text evidence="3 7">Glycan metabolism; osmoregulated periplasmic glucan (OPG) biosynthesis.</text>
</comment>
<reference evidence="9 10" key="1">
    <citation type="journal article" date="2022" name="Int. J. Syst. Evol. Microbiol.">
        <title>Noviherbaspirillum aridicola sp. nov., isolated from an arid soil in Pakistan.</title>
        <authorList>
            <person name="Khan I.U."/>
            <person name="Saqib M."/>
            <person name="Amin A."/>
            <person name="Hussain F."/>
            <person name="Li L."/>
            <person name="Liu Y.H."/>
            <person name="Fang B.Z."/>
            <person name="Ahmed I."/>
            <person name="Li W.J."/>
        </authorList>
    </citation>
    <scope>NUCLEOTIDE SEQUENCE [LARGE SCALE GENOMIC DNA]</scope>
    <source>
        <strain evidence="9 10">NCCP-691</strain>
    </source>
</reference>
<dbReference type="PANTHER" id="PTHR30504:SF3">
    <property type="entry name" value="GLUCANS BIOSYNTHESIS PROTEIN D"/>
    <property type="match status" value="1"/>
</dbReference>
<evidence type="ECO:0000256" key="1">
    <source>
        <dbReference type="ARBA" id="ARBA00003985"/>
    </source>
</evidence>
<dbReference type="InterPro" id="IPR014438">
    <property type="entry name" value="Glucan_biosyn_MdoG/MdoD"/>
</dbReference>
<protein>
    <recommendedName>
        <fullName evidence="7">Glucans biosynthesis protein D</fullName>
    </recommendedName>
</protein>
<dbReference type="SUPFAM" id="SSF81296">
    <property type="entry name" value="E set domains"/>
    <property type="match status" value="1"/>
</dbReference>
<gene>
    <name evidence="7 9" type="primary">opgD</name>
    <name evidence="9" type="ORF">NCCP691_16130</name>
</gene>
<evidence type="ECO:0000256" key="6">
    <source>
        <dbReference type="ARBA" id="ARBA00022764"/>
    </source>
</evidence>
<keyword evidence="6 7" id="KW-0574">Periplasm</keyword>
<evidence type="ECO:0000256" key="3">
    <source>
        <dbReference type="ARBA" id="ARBA00005001"/>
    </source>
</evidence>
<comment type="subcellular location">
    <subcellularLocation>
        <location evidence="2 7">Periplasm</location>
    </subcellularLocation>
</comment>
<comment type="similarity">
    <text evidence="4 7">Belongs to the OpgD/OpgG family.</text>
</comment>
<dbReference type="InterPro" id="IPR014756">
    <property type="entry name" value="Ig_E-set"/>
</dbReference>
<dbReference type="InterPro" id="IPR007444">
    <property type="entry name" value="Glucan_biosyn_MdoG_C"/>
</dbReference>
<comment type="caution">
    <text evidence="9">The sequence shown here is derived from an EMBL/GenBank/DDBJ whole genome shotgun (WGS) entry which is preliminary data.</text>
</comment>